<dbReference type="EMBL" id="OUNR01000017">
    <property type="protein sequence ID" value="SPP65694.1"/>
    <property type="molecule type" value="Genomic_DNA"/>
</dbReference>
<protein>
    <submittedName>
        <fullName evidence="1">Uncharacterized protein</fullName>
    </submittedName>
</protein>
<dbReference type="AlphaFoldDB" id="A0A330LA06"/>
<sequence length="87" mass="10241">MAGGGSGQGLYEHLYKRFFEHREDHQGYDFQHAPGGSSAPPSVTFVQKLRWWTWDRWRRRKQILAERDRLQQDIVSIRRNSSPGSNL</sequence>
<evidence type="ECO:0000313" key="1">
    <source>
        <dbReference type="EMBL" id="SPP65694.1"/>
    </source>
</evidence>
<name>A0A330LA06_9BACT</name>
<dbReference type="OrthoDB" id="9801881at2"/>
<dbReference type="Proteomes" id="UP000248168">
    <property type="component" value="Unassembled WGS sequence"/>
</dbReference>
<dbReference type="RefSeq" id="WP_121989942.1">
    <property type="nucleotide sequence ID" value="NZ_OUNR01000017.1"/>
</dbReference>
<reference evidence="2" key="1">
    <citation type="submission" date="2018-04" db="EMBL/GenBank/DDBJ databases">
        <authorList>
            <person name="Lucker S."/>
            <person name="Sakoula D."/>
        </authorList>
    </citation>
    <scope>NUCLEOTIDE SEQUENCE [LARGE SCALE GENOMIC DNA]</scope>
</reference>
<gene>
    <name evidence="1" type="ORF">NITLEN_40167</name>
</gene>
<keyword evidence="2" id="KW-1185">Reference proteome</keyword>
<evidence type="ECO:0000313" key="2">
    <source>
        <dbReference type="Proteomes" id="UP000248168"/>
    </source>
</evidence>
<organism evidence="1 2">
    <name type="scientific">Nitrospira lenta</name>
    <dbReference type="NCBI Taxonomy" id="1436998"/>
    <lineage>
        <taxon>Bacteria</taxon>
        <taxon>Pseudomonadati</taxon>
        <taxon>Nitrospirota</taxon>
        <taxon>Nitrospiria</taxon>
        <taxon>Nitrospirales</taxon>
        <taxon>Nitrospiraceae</taxon>
        <taxon>Nitrospira</taxon>
    </lineage>
</organism>
<proteinExistence type="predicted"/>
<accession>A0A330LA06</accession>
<dbReference type="InParanoid" id="A0A330LA06"/>